<dbReference type="AlphaFoldDB" id="A0AAN6VE40"/>
<reference evidence="2" key="1">
    <citation type="journal article" date="2023" name="Mol. Phylogenet. Evol.">
        <title>Genome-scale phylogeny and comparative genomics of the fungal order Sordariales.</title>
        <authorList>
            <person name="Hensen N."/>
            <person name="Bonometti L."/>
            <person name="Westerberg I."/>
            <person name="Brannstrom I.O."/>
            <person name="Guillou S."/>
            <person name="Cros-Aarteil S."/>
            <person name="Calhoun S."/>
            <person name="Haridas S."/>
            <person name="Kuo A."/>
            <person name="Mondo S."/>
            <person name="Pangilinan J."/>
            <person name="Riley R."/>
            <person name="LaButti K."/>
            <person name="Andreopoulos B."/>
            <person name="Lipzen A."/>
            <person name="Chen C."/>
            <person name="Yan M."/>
            <person name="Daum C."/>
            <person name="Ng V."/>
            <person name="Clum A."/>
            <person name="Steindorff A."/>
            <person name="Ohm R.A."/>
            <person name="Martin F."/>
            <person name="Silar P."/>
            <person name="Natvig D.O."/>
            <person name="Lalanne C."/>
            <person name="Gautier V."/>
            <person name="Ament-Velasquez S.L."/>
            <person name="Kruys A."/>
            <person name="Hutchinson M.I."/>
            <person name="Powell A.J."/>
            <person name="Barry K."/>
            <person name="Miller A.N."/>
            <person name="Grigoriev I.V."/>
            <person name="Debuchy R."/>
            <person name="Gladieux P."/>
            <person name="Hiltunen Thoren M."/>
            <person name="Johannesson H."/>
        </authorList>
    </citation>
    <scope>NUCLEOTIDE SEQUENCE</scope>
    <source>
        <strain evidence="2">CBS 538.74</strain>
    </source>
</reference>
<dbReference type="Pfam" id="PF05368">
    <property type="entry name" value="NmrA"/>
    <property type="match status" value="1"/>
</dbReference>
<keyword evidence="3" id="KW-1185">Reference proteome</keyword>
<dbReference type="PANTHER" id="PTHR47129">
    <property type="entry name" value="QUINONE OXIDOREDUCTASE 2"/>
    <property type="match status" value="1"/>
</dbReference>
<organism evidence="2 3">
    <name type="scientific">Chaetomidium leptoderma</name>
    <dbReference type="NCBI Taxonomy" id="669021"/>
    <lineage>
        <taxon>Eukaryota</taxon>
        <taxon>Fungi</taxon>
        <taxon>Dikarya</taxon>
        <taxon>Ascomycota</taxon>
        <taxon>Pezizomycotina</taxon>
        <taxon>Sordariomycetes</taxon>
        <taxon>Sordariomycetidae</taxon>
        <taxon>Sordariales</taxon>
        <taxon>Chaetomiaceae</taxon>
        <taxon>Chaetomidium</taxon>
    </lineage>
</organism>
<gene>
    <name evidence="2" type="ORF">C8A00DRAFT_46785</name>
</gene>
<evidence type="ECO:0000313" key="3">
    <source>
        <dbReference type="Proteomes" id="UP001302745"/>
    </source>
</evidence>
<dbReference type="InterPro" id="IPR052718">
    <property type="entry name" value="NmrA-type_oxidoreductase"/>
</dbReference>
<name>A0AAN6VE40_9PEZI</name>
<protein>
    <recommendedName>
        <fullName evidence="1">NmrA-like domain-containing protein</fullName>
    </recommendedName>
</protein>
<reference evidence="2" key="2">
    <citation type="submission" date="2023-05" db="EMBL/GenBank/DDBJ databases">
        <authorList>
            <consortium name="Lawrence Berkeley National Laboratory"/>
            <person name="Steindorff A."/>
            <person name="Hensen N."/>
            <person name="Bonometti L."/>
            <person name="Westerberg I."/>
            <person name="Brannstrom I.O."/>
            <person name="Guillou S."/>
            <person name="Cros-Aarteil S."/>
            <person name="Calhoun S."/>
            <person name="Haridas S."/>
            <person name="Kuo A."/>
            <person name="Mondo S."/>
            <person name="Pangilinan J."/>
            <person name="Riley R."/>
            <person name="Labutti K."/>
            <person name="Andreopoulos B."/>
            <person name="Lipzen A."/>
            <person name="Chen C."/>
            <person name="Yanf M."/>
            <person name="Daum C."/>
            <person name="Ng V."/>
            <person name="Clum A."/>
            <person name="Ohm R."/>
            <person name="Martin F."/>
            <person name="Silar P."/>
            <person name="Natvig D."/>
            <person name="Lalanne C."/>
            <person name="Gautier V."/>
            <person name="Ament-Velasquez S.L."/>
            <person name="Kruys A."/>
            <person name="Hutchinson M.I."/>
            <person name="Powell A.J."/>
            <person name="Barry K."/>
            <person name="Miller A.N."/>
            <person name="Grigoriev I.V."/>
            <person name="Debuchy R."/>
            <person name="Gladieux P."/>
            <person name="Thoren M.H."/>
            <person name="Johannesson H."/>
        </authorList>
    </citation>
    <scope>NUCLEOTIDE SEQUENCE</scope>
    <source>
        <strain evidence="2">CBS 538.74</strain>
    </source>
</reference>
<sequence>MWKLLTNIISYTPVAANEEYCEEGTRTSTITIGIFPASGGLGTSTCTHLLKLVPNDQVILINRYPEKVAQSYIDTRVRVRKASYESTVSIAKTTSQLPYSNCTLYPVTVSELETVFSGINVLFLISYPSHVHEYRTKVQLPAVDAAKKAGVTHIFYSSLGFAGNYQTTSLAEVMQAHLDTERHLAKLAAEAPTGSFTYTSIREGLYSESTPIYTAFFDPRPEASADNSEILIPHDGSGAGVAWVKRDELGEASARLIVGYVKEKEGFQFVNRTVLLTGPKVWSLAETVGVLSEVAGRKVRIVRVPVDEYVKLPQVLAKFGSEEMARTWATAWDAIRAGGTAVVTPELEMILGREPEGFEVAVRKHFV</sequence>
<evidence type="ECO:0000259" key="1">
    <source>
        <dbReference type="Pfam" id="PF05368"/>
    </source>
</evidence>
<dbReference type="InterPro" id="IPR008030">
    <property type="entry name" value="NmrA-like"/>
</dbReference>
<dbReference type="PANTHER" id="PTHR47129:SF1">
    <property type="entry name" value="NMRA-LIKE DOMAIN-CONTAINING PROTEIN"/>
    <property type="match status" value="1"/>
</dbReference>
<evidence type="ECO:0000313" key="2">
    <source>
        <dbReference type="EMBL" id="KAK4149635.1"/>
    </source>
</evidence>
<dbReference type="EMBL" id="MU857139">
    <property type="protein sequence ID" value="KAK4149635.1"/>
    <property type="molecule type" value="Genomic_DNA"/>
</dbReference>
<dbReference type="Proteomes" id="UP001302745">
    <property type="component" value="Unassembled WGS sequence"/>
</dbReference>
<accession>A0AAN6VE40</accession>
<comment type="caution">
    <text evidence="2">The sequence shown here is derived from an EMBL/GenBank/DDBJ whole genome shotgun (WGS) entry which is preliminary data.</text>
</comment>
<dbReference type="SUPFAM" id="SSF51735">
    <property type="entry name" value="NAD(P)-binding Rossmann-fold domains"/>
    <property type="match status" value="1"/>
</dbReference>
<dbReference type="InterPro" id="IPR036291">
    <property type="entry name" value="NAD(P)-bd_dom_sf"/>
</dbReference>
<proteinExistence type="predicted"/>
<feature type="domain" description="NmrA-like" evidence="1">
    <location>
        <begin position="31"/>
        <end position="314"/>
    </location>
</feature>
<dbReference type="Gene3D" id="3.40.50.720">
    <property type="entry name" value="NAD(P)-binding Rossmann-like Domain"/>
    <property type="match status" value="1"/>
</dbReference>